<dbReference type="AlphaFoldDB" id="A0A9P5XGP6"/>
<dbReference type="Gene3D" id="3.10.50.10">
    <property type="match status" value="1"/>
</dbReference>
<dbReference type="GO" id="GO:0008843">
    <property type="term" value="F:endochitinase activity"/>
    <property type="evidence" value="ECO:0007669"/>
    <property type="project" value="UniProtKB-EC"/>
</dbReference>
<keyword evidence="3" id="KW-0146">Chitin degradation</keyword>
<gene>
    <name evidence="11" type="ORF">P691DRAFT_773723</name>
</gene>
<dbReference type="InterPro" id="IPR001579">
    <property type="entry name" value="Glyco_hydro_18_chit_AS"/>
</dbReference>
<dbReference type="InterPro" id="IPR017853">
    <property type="entry name" value="GH"/>
</dbReference>
<comment type="similarity">
    <text evidence="8">Belongs to the glycosyl hydrolase 18 family.</text>
</comment>
<sequence>MFSFSRTLCYTLLAFVVGAKAVEVDVGVAGSVDSAGGYSPSKSKVAISWYAGWHSTLGFPLSKVSWDKYTHLTYSFAVTTPDVRMLTLNGSNPELLPQFVSQAKQHGVKALVSVGGWTGSRWFSSNVGSPQNRTQFVKTLTDFARQYKLDGLDFDWEYPGRQGIGCNTISGSDSANFLALLQELRQDPLGAKLALSAAVSITPFAGPDGNPMTDVSAFSKVLDWIAIMNYDIWGPWSATVGPNAPLDDSCAAANNQFGSATSAVKSWSGAGMPLDQIVLGVPAYGHSFRVRKADAFVNGTKTLVPFPKFDANDRPAGDSWDDAASVDECGVAQPVGGNIDFWGLIQQGYLNSDGSFKQSVPHSYDNCSQTPYVYNEQNEVMVSFDNAQSFAAKGSFIKSKGLRGFSMWEAGGDSSNILIKSIRKATGFF</sequence>
<dbReference type="GO" id="GO:0000272">
    <property type="term" value="P:polysaccharide catabolic process"/>
    <property type="evidence" value="ECO:0007669"/>
    <property type="project" value="UniProtKB-KW"/>
</dbReference>
<keyword evidence="5 7" id="KW-0326">Glycosidase</keyword>
<dbReference type="PROSITE" id="PS51910">
    <property type="entry name" value="GH18_2"/>
    <property type="match status" value="1"/>
</dbReference>
<dbReference type="PROSITE" id="PS01095">
    <property type="entry name" value="GH18_1"/>
    <property type="match status" value="1"/>
</dbReference>
<feature type="chain" id="PRO_5040441212" evidence="9">
    <location>
        <begin position="22"/>
        <end position="429"/>
    </location>
</feature>
<dbReference type="SUPFAM" id="SSF51445">
    <property type="entry name" value="(Trans)glycosidases"/>
    <property type="match status" value="1"/>
</dbReference>
<dbReference type="GO" id="GO:0008061">
    <property type="term" value="F:chitin binding"/>
    <property type="evidence" value="ECO:0007669"/>
    <property type="project" value="InterPro"/>
</dbReference>
<dbReference type="Proteomes" id="UP000807342">
    <property type="component" value="Unassembled WGS sequence"/>
</dbReference>
<evidence type="ECO:0000256" key="9">
    <source>
        <dbReference type="SAM" id="SignalP"/>
    </source>
</evidence>
<dbReference type="InterPro" id="IPR001223">
    <property type="entry name" value="Glyco_hydro18_cat"/>
</dbReference>
<dbReference type="InterPro" id="IPR029070">
    <property type="entry name" value="Chitinase_insertion_sf"/>
</dbReference>
<protein>
    <submittedName>
        <fullName evidence="11">Glycoside hydrolase family 18 protein</fullName>
    </submittedName>
</protein>
<evidence type="ECO:0000256" key="3">
    <source>
        <dbReference type="ARBA" id="ARBA00023024"/>
    </source>
</evidence>
<dbReference type="GO" id="GO:0006032">
    <property type="term" value="P:chitin catabolic process"/>
    <property type="evidence" value="ECO:0007669"/>
    <property type="project" value="UniProtKB-KW"/>
</dbReference>
<evidence type="ECO:0000256" key="8">
    <source>
        <dbReference type="RuleBase" id="RU004453"/>
    </source>
</evidence>
<evidence type="ECO:0000256" key="6">
    <source>
        <dbReference type="ARBA" id="ARBA00023326"/>
    </source>
</evidence>
<evidence type="ECO:0000256" key="1">
    <source>
        <dbReference type="ARBA" id="ARBA00000822"/>
    </source>
</evidence>
<comment type="catalytic activity">
    <reaction evidence="1">
        <text>Random endo-hydrolysis of N-acetyl-beta-D-glucosaminide (1-&gt;4)-beta-linkages in chitin and chitodextrins.</text>
        <dbReference type="EC" id="3.2.1.14"/>
    </reaction>
</comment>
<dbReference type="InterPro" id="IPR011583">
    <property type="entry name" value="Chitinase_II/V-like_cat"/>
</dbReference>
<evidence type="ECO:0000313" key="12">
    <source>
        <dbReference type="Proteomes" id="UP000807342"/>
    </source>
</evidence>
<evidence type="ECO:0000256" key="5">
    <source>
        <dbReference type="ARBA" id="ARBA00023295"/>
    </source>
</evidence>
<evidence type="ECO:0000256" key="7">
    <source>
        <dbReference type="RuleBase" id="RU000489"/>
    </source>
</evidence>
<evidence type="ECO:0000259" key="10">
    <source>
        <dbReference type="PROSITE" id="PS51910"/>
    </source>
</evidence>
<keyword evidence="4" id="KW-0119">Carbohydrate metabolism</keyword>
<keyword evidence="2 7" id="KW-0378">Hydrolase</keyword>
<dbReference type="PANTHER" id="PTHR11177">
    <property type="entry name" value="CHITINASE"/>
    <property type="match status" value="1"/>
</dbReference>
<comment type="caution">
    <text evidence="11">The sequence shown here is derived from an EMBL/GenBank/DDBJ whole genome shotgun (WGS) entry which is preliminary data.</text>
</comment>
<dbReference type="SMART" id="SM00636">
    <property type="entry name" value="Glyco_18"/>
    <property type="match status" value="1"/>
</dbReference>
<feature type="domain" description="GH18" evidence="10">
    <location>
        <begin position="44"/>
        <end position="429"/>
    </location>
</feature>
<feature type="signal peptide" evidence="9">
    <location>
        <begin position="1"/>
        <end position="21"/>
    </location>
</feature>
<keyword evidence="6" id="KW-0624">Polysaccharide degradation</keyword>
<dbReference type="GO" id="GO:0005576">
    <property type="term" value="C:extracellular region"/>
    <property type="evidence" value="ECO:0007669"/>
    <property type="project" value="TreeGrafter"/>
</dbReference>
<dbReference type="Gene3D" id="3.20.20.80">
    <property type="entry name" value="Glycosidases"/>
    <property type="match status" value="1"/>
</dbReference>
<evidence type="ECO:0000256" key="2">
    <source>
        <dbReference type="ARBA" id="ARBA00022801"/>
    </source>
</evidence>
<dbReference type="Pfam" id="PF00704">
    <property type="entry name" value="Glyco_hydro_18"/>
    <property type="match status" value="1"/>
</dbReference>
<dbReference type="EMBL" id="MU151100">
    <property type="protein sequence ID" value="KAF9450634.1"/>
    <property type="molecule type" value="Genomic_DNA"/>
</dbReference>
<organism evidence="11 12">
    <name type="scientific">Macrolepiota fuliginosa MF-IS2</name>
    <dbReference type="NCBI Taxonomy" id="1400762"/>
    <lineage>
        <taxon>Eukaryota</taxon>
        <taxon>Fungi</taxon>
        <taxon>Dikarya</taxon>
        <taxon>Basidiomycota</taxon>
        <taxon>Agaricomycotina</taxon>
        <taxon>Agaricomycetes</taxon>
        <taxon>Agaricomycetidae</taxon>
        <taxon>Agaricales</taxon>
        <taxon>Agaricineae</taxon>
        <taxon>Agaricaceae</taxon>
        <taxon>Macrolepiota</taxon>
    </lineage>
</organism>
<dbReference type="SUPFAM" id="SSF54556">
    <property type="entry name" value="Chitinase insertion domain"/>
    <property type="match status" value="1"/>
</dbReference>
<name>A0A9P5XGP6_9AGAR</name>
<keyword evidence="12" id="KW-1185">Reference proteome</keyword>
<reference evidence="11" key="1">
    <citation type="submission" date="2020-11" db="EMBL/GenBank/DDBJ databases">
        <authorList>
            <consortium name="DOE Joint Genome Institute"/>
            <person name="Ahrendt S."/>
            <person name="Riley R."/>
            <person name="Andreopoulos W."/>
            <person name="Labutti K."/>
            <person name="Pangilinan J."/>
            <person name="Ruiz-Duenas F.J."/>
            <person name="Barrasa J.M."/>
            <person name="Sanchez-Garcia M."/>
            <person name="Camarero S."/>
            <person name="Miyauchi S."/>
            <person name="Serrano A."/>
            <person name="Linde D."/>
            <person name="Babiker R."/>
            <person name="Drula E."/>
            <person name="Ayuso-Fernandez I."/>
            <person name="Pacheco R."/>
            <person name="Padilla G."/>
            <person name="Ferreira P."/>
            <person name="Barriuso J."/>
            <person name="Kellner H."/>
            <person name="Castanera R."/>
            <person name="Alfaro M."/>
            <person name="Ramirez L."/>
            <person name="Pisabarro A.G."/>
            <person name="Kuo A."/>
            <person name="Tritt A."/>
            <person name="Lipzen A."/>
            <person name="He G."/>
            <person name="Yan M."/>
            <person name="Ng V."/>
            <person name="Cullen D."/>
            <person name="Martin F."/>
            <person name="Rosso M.-N."/>
            <person name="Henrissat B."/>
            <person name="Hibbett D."/>
            <person name="Martinez A.T."/>
            <person name="Grigoriev I.V."/>
        </authorList>
    </citation>
    <scope>NUCLEOTIDE SEQUENCE</scope>
    <source>
        <strain evidence="11">MF-IS2</strain>
    </source>
</reference>
<proteinExistence type="inferred from homology"/>
<evidence type="ECO:0000313" key="11">
    <source>
        <dbReference type="EMBL" id="KAF9450634.1"/>
    </source>
</evidence>
<evidence type="ECO:0000256" key="4">
    <source>
        <dbReference type="ARBA" id="ARBA00023277"/>
    </source>
</evidence>
<accession>A0A9P5XGP6</accession>
<dbReference type="OrthoDB" id="73875at2759"/>
<dbReference type="InterPro" id="IPR050314">
    <property type="entry name" value="Glycosyl_Hydrlase_18"/>
</dbReference>
<keyword evidence="9" id="KW-0732">Signal</keyword>
<dbReference type="PANTHER" id="PTHR11177:SF392">
    <property type="entry name" value="HAP41P"/>
    <property type="match status" value="1"/>
</dbReference>